<dbReference type="Pfam" id="PF06335">
    <property type="entry name" value="DUF1054"/>
    <property type="match status" value="1"/>
</dbReference>
<dbReference type="Proteomes" id="UP000217696">
    <property type="component" value="Chromosome"/>
</dbReference>
<proteinExistence type="inferred from homology"/>
<dbReference type="OrthoDB" id="9812818at2"/>
<sequence length="212" mass="23878">MSYFTEEDFAVFTIPGLDARMEALKATVRPKLETLGARIAPVLSAQCGEEMFAHVAKHARRTINPPSDTWVAWAASKRGYKMLPHFQVGMWETHLFIWFAVIYEAPVKPAFGARLVAEAGHIDTLVPASYMWSFDHTKPGTIPHTSMDTTAITDAGERLARVKKSELLCGITLPKDEALQLDEQELLAKIEDTFYTMQPLYKLTYSENIRTN</sequence>
<gene>
    <name evidence="2" type="ORF">CB4_01629</name>
</gene>
<reference evidence="2 3" key="1">
    <citation type="submission" date="2015-12" db="EMBL/GenBank/DDBJ databases">
        <title>Genome sequence of Aneurinibacillus soli.</title>
        <authorList>
            <person name="Lee J.S."/>
            <person name="Lee K.C."/>
            <person name="Kim K.K."/>
            <person name="Lee B.W."/>
        </authorList>
    </citation>
    <scope>NUCLEOTIDE SEQUENCE [LARGE SCALE GENOMIC DNA]</scope>
    <source>
        <strain evidence="2 3">CB4</strain>
    </source>
</reference>
<dbReference type="KEGG" id="asoc:CB4_01629"/>
<evidence type="ECO:0000313" key="2">
    <source>
        <dbReference type="EMBL" id="BAU27455.1"/>
    </source>
</evidence>
<evidence type="ECO:0000313" key="3">
    <source>
        <dbReference type="Proteomes" id="UP000217696"/>
    </source>
</evidence>
<comment type="similarity">
    <text evidence="1">Belongs to the UPF0637 family.</text>
</comment>
<dbReference type="AlphaFoldDB" id="A0A0U5B2C0"/>
<dbReference type="Gene3D" id="3.30.930.20">
    <property type="entry name" value="Protein of unknown function DUF1054"/>
    <property type="match status" value="1"/>
</dbReference>
<keyword evidence="3" id="KW-1185">Reference proteome</keyword>
<dbReference type="InterPro" id="IPR009403">
    <property type="entry name" value="UPF0637"/>
</dbReference>
<dbReference type="SUPFAM" id="SSF142913">
    <property type="entry name" value="YktB/PF0168-like"/>
    <property type="match status" value="1"/>
</dbReference>
<accession>A0A0U5B2C0</accession>
<dbReference type="EMBL" id="AP017312">
    <property type="protein sequence ID" value="BAU27455.1"/>
    <property type="molecule type" value="Genomic_DNA"/>
</dbReference>
<dbReference type="HAMAP" id="MF_01851">
    <property type="entry name" value="UPF0637"/>
    <property type="match status" value="1"/>
</dbReference>
<protein>
    <recommendedName>
        <fullName evidence="1">UPF0637 protein CB4_01629</fullName>
    </recommendedName>
</protein>
<dbReference type="InterPro" id="IPR053707">
    <property type="entry name" value="UPF0637_domain_sf"/>
</dbReference>
<dbReference type="PIRSF" id="PIRSF021332">
    <property type="entry name" value="DUF1054"/>
    <property type="match status" value="1"/>
</dbReference>
<organism evidence="2 3">
    <name type="scientific">Aneurinibacillus soli</name>
    <dbReference type="NCBI Taxonomy" id="1500254"/>
    <lineage>
        <taxon>Bacteria</taxon>
        <taxon>Bacillati</taxon>
        <taxon>Bacillota</taxon>
        <taxon>Bacilli</taxon>
        <taxon>Bacillales</taxon>
        <taxon>Paenibacillaceae</taxon>
        <taxon>Aneurinibacillus group</taxon>
        <taxon>Aneurinibacillus</taxon>
    </lineage>
</organism>
<dbReference type="RefSeq" id="WP_096464806.1">
    <property type="nucleotide sequence ID" value="NZ_AP017312.1"/>
</dbReference>
<name>A0A0U5B2C0_9BACL</name>
<evidence type="ECO:0000256" key="1">
    <source>
        <dbReference type="HAMAP-Rule" id="MF_01851"/>
    </source>
</evidence>